<keyword evidence="1" id="KW-0812">Transmembrane</keyword>
<evidence type="ECO:0000313" key="2">
    <source>
        <dbReference type="EMBL" id="SUZ62278.1"/>
    </source>
</evidence>
<keyword evidence="1" id="KW-0472">Membrane</keyword>
<reference evidence="2" key="1">
    <citation type="submission" date="2018-05" db="EMBL/GenBank/DDBJ databases">
        <authorList>
            <person name="Lanie J.A."/>
            <person name="Ng W.-L."/>
            <person name="Kazmierczak K.M."/>
            <person name="Andrzejewski T.M."/>
            <person name="Davidsen T.M."/>
            <person name="Wayne K.J."/>
            <person name="Tettelin H."/>
            <person name="Glass J.I."/>
            <person name="Rusch D."/>
            <person name="Podicherti R."/>
            <person name="Tsui H.-C.T."/>
            <person name="Winkler M.E."/>
        </authorList>
    </citation>
    <scope>NUCLEOTIDE SEQUENCE</scope>
</reference>
<keyword evidence="1" id="KW-1133">Transmembrane helix</keyword>
<protein>
    <submittedName>
        <fullName evidence="2">Uncharacterized protein</fullName>
    </submittedName>
</protein>
<feature type="transmembrane region" description="Helical" evidence="1">
    <location>
        <begin position="53"/>
        <end position="73"/>
    </location>
</feature>
<dbReference type="EMBL" id="UINC01000859">
    <property type="protein sequence ID" value="SUZ62278.1"/>
    <property type="molecule type" value="Genomic_DNA"/>
</dbReference>
<name>A0A381P7V3_9ZZZZ</name>
<dbReference type="AlphaFoldDB" id="A0A381P7V3"/>
<gene>
    <name evidence="2" type="ORF">METZ01_LOCUS15132</name>
</gene>
<accession>A0A381P7V3</accession>
<sequence length="100" mass="10550">MRTMVTKLLLAVAVALAVAALMGPVEAQTMTVETIPPELDESGRTAGERVDEVVLIIRILAGVLLAGTAAFWWHTRPARAVLLDNASAQLPDEEATSGEA</sequence>
<organism evidence="2">
    <name type="scientific">marine metagenome</name>
    <dbReference type="NCBI Taxonomy" id="408172"/>
    <lineage>
        <taxon>unclassified sequences</taxon>
        <taxon>metagenomes</taxon>
        <taxon>ecological metagenomes</taxon>
    </lineage>
</organism>
<proteinExistence type="predicted"/>
<evidence type="ECO:0000256" key="1">
    <source>
        <dbReference type="SAM" id="Phobius"/>
    </source>
</evidence>